<organism evidence="1 2">
    <name type="scientific">Actinoplanes octamycinicus</name>
    <dbReference type="NCBI Taxonomy" id="135948"/>
    <lineage>
        <taxon>Bacteria</taxon>
        <taxon>Bacillati</taxon>
        <taxon>Actinomycetota</taxon>
        <taxon>Actinomycetes</taxon>
        <taxon>Micromonosporales</taxon>
        <taxon>Micromonosporaceae</taxon>
        <taxon>Actinoplanes</taxon>
    </lineage>
</organism>
<dbReference type="SUPFAM" id="SSF53474">
    <property type="entry name" value="alpha/beta-Hydrolases"/>
    <property type="match status" value="1"/>
</dbReference>
<dbReference type="RefSeq" id="WP_185042117.1">
    <property type="nucleotide sequence ID" value="NZ_BAABFG010000005.1"/>
</dbReference>
<name>A0A7W7M963_9ACTN</name>
<proteinExistence type="predicted"/>
<gene>
    <name evidence="1" type="ORF">BJY16_005123</name>
</gene>
<dbReference type="Proteomes" id="UP000546162">
    <property type="component" value="Unassembled WGS sequence"/>
</dbReference>
<evidence type="ECO:0008006" key="3">
    <source>
        <dbReference type="Google" id="ProtNLM"/>
    </source>
</evidence>
<comment type="caution">
    <text evidence="1">The sequence shown here is derived from an EMBL/GenBank/DDBJ whole genome shotgun (WGS) entry which is preliminary data.</text>
</comment>
<dbReference type="AlphaFoldDB" id="A0A7W7M963"/>
<keyword evidence="2" id="KW-1185">Reference proteome</keyword>
<evidence type="ECO:0000313" key="2">
    <source>
        <dbReference type="Proteomes" id="UP000546162"/>
    </source>
</evidence>
<sequence length="386" mass="41591">MPVVFVHGVATRKKPGTTRRFVKRWALLEEILFPALGGGDAAIGRYEAFWGDAGAELWWGGASLPRAGGERFGGFEPDGDDLILAETLFGGAVTRPVDVARPLLDAARGGLGQAVDLLWAYAEPEPPDELIPFVASASAYAERHPSPGWLADCRDDEDLLGRLLDEVAPAEPGAGETFGSRRLVRRLREVGARVVAAPGRLVSKPAMAARPLVHRPSAIFLGDVFEYLAQRGRAGAEGKIARIVGDTIAEAMTARRPGDERLVVIAHSMGGNIVYDLLSDLRPELECDLLVTVGSQVALFAELGMFGAVERPADAERDRVPALPNVRRWINVYDQQDGLSFAGARVFDGVEDYGYSTGAGLLGAHSTYFERPSFYQRLAARIQEGG</sequence>
<reference evidence="1 2" key="1">
    <citation type="submission" date="2020-08" db="EMBL/GenBank/DDBJ databases">
        <title>Sequencing the genomes of 1000 actinobacteria strains.</title>
        <authorList>
            <person name="Klenk H.-P."/>
        </authorList>
    </citation>
    <scope>NUCLEOTIDE SEQUENCE [LARGE SCALE GENOMIC DNA]</scope>
    <source>
        <strain evidence="1 2">DSM 45809</strain>
    </source>
</reference>
<protein>
    <recommendedName>
        <fullName evidence="3">PGAP1-like protein</fullName>
    </recommendedName>
</protein>
<dbReference type="InterPro" id="IPR029058">
    <property type="entry name" value="AB_hydrolase_fold"/>
</dbReference>
<evidence type="ECO:0000313" key="1">
    <source>
        <dbReference type="EMBL" id="MBB4741664.1"/>
    </source>
</evidence>
<dbReference type="EMBL" id="JACHNB010000001">
    <property type="protein sequence ID" value="MBB4741664.1"/>
    <property type="molecule type" value="Genomic_DNA"/>
</dbReference>
<dbReference type="Gene3D" id="3.40.50.1820">
    <property type="entry name" value="alpha/beta hydrolase"/>
    <property type="match status" value="1"/>
</dbReference>
<accession>A0A7W7M963</accession>